<dbReference type="RefSeq" id="WP_116174625.1">
    <property type="nucleotide sequence ID" value="NZ_CP144375.1"/>
</dbReference>
<dbReference type="Proteomes" id="UP000256269">
    <property type="component" value="Unassembled WGS sequence"/>
</dbReference>
<keyword evidence="3" id="KW-1185">Reference proteome</keyword>
<keyword evidence="1" id="KW-0472">Membrane</keyword>
<comment type="caution">
    <text evidence="2">The sequence shown here is derived from an EMBL/GenBank/DDBJ whole genome shotgun (WGS) entry which is preliminary data.</text>
</comment>
<reference evidence="2 3" key="1">
    <citation type="submission" date="2018-08" db="EMBL/GenBank/DDBJ databases">
        <title>Genomic Encyclopedia of Archaeal and Bacterial Type Strains, Phase II (KMG-II): from individual species to whole genera.</title>
        <authorList>
            <person name="Goeker M."/>
        </authorList>
    </citation>
    <scope>NUCLEOTIDE SEQUENCE [LARGE SCALE GENOMIC DNA]</scope>
    <source>
        <strain evidence="2 3">DSM 45791</strain>
    </source>
</reference>
<dbReference type="EMBL" id="QUNO01000004">
    <property type="protein sequence ID" value="REH50105.1"/>
    <property type="molecule type" value="Genomic_DNA"/>
</dbReference>
<sequence>MGDRLFWVYMTVTGWHLAWVIVAMVYAGTMPWGVILLALAVSALVVSLPIGLGTVWLLARAGARNRVGLAIAGCVVGPAIVFLAAVVLGQLRARVPA</sequence>
<feature type="transmembrane region" description="Helical" evidence="1">
    <location>
        <begin position="34"/>
        <end position="58"/>
    </location>
</feature>
<evidence type="ECO:0000256" key="1">
    <source>
        <dbReference type="SAM" id="Phobius"/>
    </source>
</evidence>
<protein>
    <submittedName>
        <fullName evidence="2">Uncharacterized protein</fullName>
    </submittedName>
</protein>
<evidence type="ECO:0000313" key="2">
    <source>
        <dbReference type="EMBL" id="REH50105.1"/>
    </source>
</evidence>
<dbReference type="AlphaFoldDB" id="A0A3E0HVW7"/>
<organism evidence="2 3">
    <name type="scientific">Kutzneria buriramensis</name>
    <dbReference type="NCBI Taxonomy" id="1045776"/>
    <lineage>
        <taxon>Bacteria</taxon>
        <taxon>Bacillati</taxon>
        <taxon>Actinomycetota</taxon>
        <taxon>Actinomycetes</taxon>
        <taxon>Pseudonocardiales</taxon>
        <taxon>Pseudonocardiaceae</taxon>
        <taxon>Kutzneria</taxon>
    </lineage>
</organism>
<keyword evidence="1" id="KW-1133">Transmembrane helix</keyword>
<accession>A0A3E0HVW7</accession>
<name>A0A3E0HVW7_9PSEU</name>
<feature type="transmembrane region" description="Helical" evidence="1">
    <location>
        <begin position="6"/>
        <end position="27"/>
    </location>
</feature>
<feature type="transmembrane region" description="Helical" evidence="1">
    <location>
        <begin position="70"/>
        <end position="91"/>
    </location>
</feature>
<gene>
    <name evidence="2" type="ORF">BCF44_104377</name>
</gene>
<keyword evidence="1" id="KW-0812">Transmembrane</keyword>
<evidence type="ECO:0000313" key="3">
    <source>
        <dbReference type="Proteomes" id="UP000256269"/>
    </source>
</evidence>
<proteinExistence type="predicted"/>